<evidence type="ECO:0000256" key="2">
    <source>
        <dbReference type="ARBA" id="ARBA00023125"/>
    </source>
</evidence>
<organism evidence="5 6">
    <name type="scientific">Streptomyces pseudovenezuelae</name>
    <dbReference type="NCBI Taxonomy" id="67350"/>
    <lineage>
        <taxon>Bacteria</taxon>
        <taxon>Bacillati</taxon>
        <taxon>Actinomycetota</taxon>
        <taxon>Actinomycetes</taxon>
        <taxon>Kitasatosporales</taxon>
        <taxon>Streptomycetaceae</taxon>
        <taxon>Streptomyces</taxon>
        <taxon>Streptomyces aurantiacus group</taxon>
    </lineage>
</organism>
<evidence type="ECO:0000313" key="5">
    <source>
        <dbReference type="EMBL" id="MDH6213735.1"/>
    </source>
</evidence>
<keyword evidence="2 5" id="KW-0238">DNA-binding</keyword>
<evidence type="ECO:0000256" key="1">
    <source>
        <dbReference type="ARBA" id="ARBA00023015"/>
    </source>
</evidence>
<evidence type="ECO:0000256" key="3">
    <source>
        <dbReference type="ARBA" id="ARBA00023163"/>
    </source>
</evidence>
<dbReference type="PANTHER" id="PTHR43132">
    <property type="entry name" value="ARSENICAL RESISTANCE OPERON REPRESSOR ARSR-RELATED"/>
    <property type="match status" value="1"/>
</dbReference>
<comment type="caution">
    <text evidence="5">The sequence shown here is derived from an EMBL/GenBank/DDBJ whole genome shotgun (WGS) entry which is preliminary data.</text>
</comment>
<name>A0ABT6LBQ7_9ACTN</name>
<dbReference type="GO" id="GO:0003677">
    <property type="term" value="F:DNA binding"/>
    <property type="evidence" value="ECO:0007669"/>
    <property type="project" value="UniProtKB-KW"/>
</dbReference>
<sequence length="326" mass="35782">MLRIHFTPHDLQSIRILRRPDPLWEIVCSMCRLKTGQGPLEFGQWRRSARSRIAGEPALRDALQPLRSLIPSVGYIPDFLTPPGSAAELTAGLDEVRATPRRRLTRELTRLSGTRALPAWTTGLGRPGDGGLTALTRALRVYFRTLVEPHWSQVRAMVGDDLDRRTEALLDGGSVALLNGLHPHARWQSPVLEVDYPVDRDLHLEGRGLLLVPSYFCWGRPTALADPELTPVLVYPVSKTPLDVSRRTGEALVRLLGRTRAAVLADVAEREGRTTSEVAEAVGLSLPSVSHQLGVLREGGLVDSQRAGKYVLHSATPLGLRLLDAG</sequence>
<dbReference type="InterPro" id="IPR011991">
    <property type="entry name" value="ArsR-like_HTH"/>
</dbReference>
<dbReference type="Proteomes" id="UP001160499">
    <property type="component" value="Unassembled WGS sequence"/>
</dbReference>
<proteinExistence type="predicted"/>
<gene>
    <name evidence="5" type="ORF">M2283_001018</name>
</gene>
<dbReference type="SMART" id="SM00418">
    <property type="entry name" value="HTH_ARSR"/>
    <property type="match status" value="1"/>
</dbReference>
<dbReference type="RefSeq" id="WP_280874792.1">
    <property type="nucleotide sequence ID" value="NZ_JARXVH010000002.1"/>
</dbReference>
<dbReference type="EMBL" id="JARXVH010000002">
    <property type="protein sequence ID" value="MDH6213735.1"/>
    <property type="molecule type" value="Genomic_DNA"/>
</dbReference>
<dbReference type="CDD" id="cd00090">
    <property type="entry name" value="HTH_ARSR"/>
    <property type="match status" value="1"/>
</dbReference>
<evidence type="ECO:0000259" key="4">
    <source>
        <dbReference type="PROSITE" id="PS50987"/>
    </source>
</evidence>
<dbReference type="PROSITE" id="PS50987">
    <property type="entry name" value="HTH_ARSR_2"/>
    <property type="match status" value="1"/>
</dbReference>
<dbReference type="SUPFAM" id="SSF46785">
    <property type="entry name" value="Winged helix' DNA-binding domain"/>
    <property type="match status" value="1"/>
</dbReference>
<protein>
    <submittedName>
        <fullName evidence="5">DNA-binding transcriptional ArsR family regulator</fullName>
    </submittedName>
</protein>
<dbReference type="InterPro" id="IPR051011">
    <property type="entry name" value="Metal_resp_trans_reg"/>
</dbReference>
<dbReference type="PANTHER" id="PTHR43132:SF8">
    <property type="entry name" value="HTH-TYPE TRANSCRIPTIONAL REGULATOR KMTR"/>
    <property type="match status" value="1"/>
</dbReference>
<accession>A0ABT6LBQ7</accession>
<dbReference type="InterPro" id="IPR036390">
    <property type="entry name" value="WH_DNA-bd_sf"/>
</dbReference>
<dbReference type="InterPro" id="IPR036388">
    <property type="entry name" value="WH-like_DNA-bd_sf"/>
</dbReference>
<evidence type="ECO:0000313" key="6">
    <source>
        <dbReference type="Proteomes" id="UP001160499"/>
    </source>
</evidence>
<dbReference type="Pfam" id="PF12840">
    <property type="entry name" value="HTH_20"/>
    <property type="match status" value="1"/>
</dbReference>
<keyword evidence="1" id="KW-0805">Transcription regulation</keyword>
<reference evidence="5 6" key="1">
    <citation type="submission" date="2023-04" db="EMBL/GenBank/DDBJ databases">
        <title>Forest soil microbial communities from Buena Vista Peninsula, Colon Province, Panama.</title>
        <authorList>
            <person name="Bouskill N."/>
        </authorList>
    </citation>
    <scope>NUCLEOTIDE SEQUENCE [LARGE SCALE GENOMIC DNA]</scope>
    <source>
        <strain evidence="5 6">GGS1</strain>
    </source>
</reference>
<dbReference type="Gene3D" id="1.10.10.10">
    <property type="entry name" value="Winged helix-like DNA-binding domain superfamily/Winged helix DNA-binding domain"/>
    <property type="match status" value="1"/>
</dbReference>
<keyword evidence="3" id="KW-0804">Transcription</keyword>
<keyword evidence="6" id="KW-1185">Reference proteome</keyword>
<dbReference type="InterPro" id="IPR001845">
    <property type="entry name" value="HTH_ArsR_DNA-bd_dom"/>
</dbReference>
<feature type="domain" description="HTH arsR-type" evidence="4">
    <location>
        <begin position="240"/>
        <end position="326"/>
    </location>
</feature>